<accession>A0A8J5J185</accession>
<protein>
    <submittedName>
        <fullName evidence="1">Uncharacterized protein</fullName>
    </submittedName>
</protein>
<gene>
    <name evidence="1" type="ORF">JG688_00002146</name>
</gene>
<proteinExistence type="predicted"/>
<sequence>AFSPTLEFPGPPGWTFWAAALSTSKSQWKRRCVWGGGGEKRVLEVTLPYKRSSKYESYSDGEFLYNLREIRETLVLVAAVAHVDQEAW</sequence>
<evidence type="ECO:0000313" key="2">
    <source>
        <dbReference type="Proteomes" id="UP000709295"/>
    </source>
</evidence>
<dbReference type="EMBL" id="JAENGY010000054">
    <property type="protein sequence ID" value="KAG6975668.1"/>
    <property type="molecule type" value="Genomic_DNA"/>
</dbReference>
<feature type="non-terminal residue" evidence="1">
    <location>
        <position position="1"/>
    </location>
</feature>
<dbReference type="Proteomes" id="UP000709295">
    <property type="component" value="Unassembled WGS sequence"/>
</dbReference>
<keyword evidence="2" id="KW-1185">Reference proteome</keyword>
<name>A0A8J5J185_9STRA</name>
<dbReference type="AlphaFoldDB" id="A0A8J5J185"/>
<evidence type="ECO:0000313" key="1">
    <source>
        <dbReference type="EMBL" id="KAG6975668.1"/>
    </source>
</evidence>
<organism evidence="1 2">
    <name type="scientific">Phytophthora aleatoria</name>
    <dbReference type="NCBI Taxonomy" id="2496075"/>
    <lineage>
        <taxon>Eukaryota</taxon>
        <taxon>Sar</taxon>
        <taxon>Stramenopiles</taxon>
        <taxon>Oomycota</taxon>
        <taxon>Peronosporomycetes</taxon>
        <taxon>Peronosporales</taxon>
        <taxon>Peronosporaceae</taxon>
        <taxon>Phytophthora</taxon>
    </lineage>
</organism>
<reference evidence="1" key="1">
    <citation type="submission" date="2021-01" db="EMBL/GenBank/DDBJ databases">
        <title>Phytophthora aleatoria, a newly-described species from Pinus radiata is distinct from Phytophthora cactorum isolates based on comparative genomics.</title>
        <authorList>
            <person name="Mcdougal R."/>
            <person name="Panda P."/>
            <person name="Williams N."/>
            <person name="Studholme D.J."/>
        </authorList>
    </citation>
    <scope>NUCLEOTIDE SEQUENCE</scope>
    <source>
        <strain evidence="1">NZFS 4037</strain>
    </source>
</reference>
<comment type="caution">
    <text evidence="1">The sequence shown here is derived from an EMBL/GenBank/DDBJ whole genome shotgun (WGS) entry which is preliminary data.</text>
</comment>